<dbReference type="AlphaFoldDB" id="A0A4R7UP75"/>
<feature type="signal peptide" evidence="1">
    <location>
        <begin position="1"/>
        <end position="23"/>
    </location>
</feature>
<comment type="caution">
    <text evidence="3">The sequence shown here is derived from an EMBL/GenBank/DDBJ whole genome shotgun (WGS) entry which is preliminary data.</text>
</comment>
<organism evidence="3 4">
    <name type="scientific">Pseudomonas helmanticensis</name>
    <dbReference type="NCBI Taxonomy" id="1471381"/>
    <lineage>
        <taxon>Bacteria</taxon>
        <taxon>Pseudomonadati</taxon>
        <taxon>Pseudomonadota</taxon>
        <taxon>Gammaproteobacteria</taxon>
        <taxon>Pseudomonadales</taxon>
        <taxon>Pseudomonadaceae</taxon>
        <taxon>Pseudomonas</taxon>
    </lineage>
</organism>
<dbReference type="Pfam" id="PF18426">
    <property type="entry name" value="Tli4_C"/>
    <property type="match status" value="1"/>
</dbReference>
<dbReference type="EMBL" id="SOCQ01000032">
    <property type="protein sequence ID" value="TDV34880.1"/>
    <property type="molecule type" value="Genomic_DNA"/>
</dbReference>
<protein>
    <recommendedName>
        <fullName evidence="2">Tle cognate immunity protein 4 C-terminal domain-containing protein</fullName>
    </recommendedName>
</protein>
<feature type="chain" id="PRO_5020927339" description="Tle cognate immunity protein 4 C-terminal domain-containing protein" evidence="1">
    <location>
        <begin position="24"/>
        <end position="446"/>
    </location>
</feature>
<name>A0A4R7UP75_9PSED</name>
<feature type="domain" description="Tle cognate immunity protein 4 C-terminal" evidence="2">
    <location>
        <begin position="281"/>
        <end position="366"/>
    </location>
</feature>
<sequence length="446" mass="50754">MYATHFSYALFTSALISSLVAQAGTVDSKSQTECLGRSLFDINQDTSWHLLNDQWDYTDRLDFATYTPDIRLEDKELNYGSDPTNDAYSLVTIDVSPKTTFETFKKLVDRHSPSVVEAKERVIKNKIEEISLAMTGDLSRSDPDQYKSLEDERDELREKFDKLGRATIERVLLPDLIAEFKEQKKPTEKLELELETYQKEFNSYPTDELYAEQSSFEFGMPNAYGARHPHKLIVLIWRDERVYRFAFGQQSAYSRHRSSFEKLLPAARDLLARFRTRAEFEIPKETGFCLPFGFIADDGKAHYSITMAWHPTDNPNLLYSLSLSDDIGKALNLLPVLTTPIMGNPFPSAGVIQTFGPSKVQIGSRTGIMGGKYYKPTDPQGKETEATERFVMTAGLANKGYEPSMVLKAENYASTQIRTFEQSKEDFLNILKSFRLQPGMDKLTGK</sequence>
<reference evidence="3 4" key="1">
    <citation type="submission" date="2019-03" db="EMBL/GenBank/DDBJ databases">
        <title>Genomic analyses of the natural microbiome of Caenorhabditis elegans.</title>
        <authorList>
            <person name="Samuel B."/>
        </authorList>
    </citation>
    <scope>NUCLEOTIDE SEQUENCE [LARGE SCALE GENOMIC DNA]</scope>
    <source>
        <strain evidence="3 4">BIGb0525</strain>
    </source>
</reference>
<evidence type="ECO:0000259" key="2">
    <source>
        <dbReference type="Pfam" id="PF18426"/>
    </source>
</evidence>
<accession>A0A4R7UP75</accession>
<proteinExistence type="predicted"/>
<gene>
    <name evidence="3" type="ORF">EDF87_13247</name>
</gene>
<evidence type="ECO:0000256" key="1">
    <source>
        <dbReference type="SAM" id="SignalP"/>
    </source>
</evidence>
<dbReference type="Proteomes" id="UP000295804">
    <property type="component" value="Unassembled WGS sequence"/>
</dbReference>
<evidence type="ECO:0000313" key="3">
    <source>
        <dbReference type="EMBL" id="TDV34880.1"/>
    </source>
</evidence>
<evidence type="ECO:0000313" key="4">
    <source>
        <dbReference type="Proteomes" id="UP000295804"/>
    </source>
</evidence>
<dbReference type="RefSeq" id="WP_134178460.1">
    <property type="nucleotide sequence ID" value="NZ_SOCQ01000032.1"/>
</dbReference>
<keyword evidence="1" id="KW-0732">Signal</keyword>
<dbReference type="InterPro" id="IPR041290">
    <property type="entry name" value="Tli4_C"/>
</dbReference>